<feature type="compositionally biased region" description="Acidic residues" evidence="8">
    <location>
        <begin position="553"/>
        <end position="562"/>
    </location>
</feature>
<dbReference type="InterPro" id="IPR029414">
    <property type="entry name" value="Tricorn_PDZ"/>
</dbReference>
<dbReference type="Gene3D" id="2.120.10.60">
    <property type="entry name" value="Tricorn protease N-terminal domain"/>
    <property type="match status" value="1"/>
</dbReference>
<dbReference type="SUPFAM" id="SSF50156">
    <property type="entry name" value="PDZ domain-like"/>
    <property type="match status" value="1"/>
</dbReference>
<reference evidence="11 12" key="1">
    <citation type="submission" date="2023-09" db="EMBL/GenBank/DDBJ databases">
        <authorList>
            <person name="Qi X."/>
        </authorList>
    </citation>
    <scope>NUCLEOTIDE SEQUENCE [LARGE SCALE GENOMIC DNA]</scope>
    <source>
        <strain evidence="11 12">S1-1</strain>
    </source>
</reference>
<evidence type="ECO:0000259" key="10">
    <source>
        <dbReference type="SMART" id="SM00245"/>
    </source>
</evidence>
<evidence type="ECO:0000256" key="2">
    <source>
        <dbReference type="ARBA" id="ARBA00008524"/>
    </source>
</evidence>
<keyword evidence="4 7" id="KW-0645">Protease</keyword>
<evidence type="ECO:0000313" key="12">
    <source>
        <dbReference type="Proteomes" id="UP001301442"/>
    </source>
</evidence>
<dbReference type="InterPro" id="IPR005151">
    <property type="entry name" value="Tail-specific_protease"/>
</dbReference>
<dbReference type="Pfam" id="PF14685">
    <property type="entry name" value="PDZ_Tricorn"/>
    <property type="match status" value="1"/>
</dbReference>
<dbReference type="CDD" id="cd07562">
    <property type="entry name" value="Peptidase_S41_TRI"/>
    <property type="match status" value="1"/>
</dbReference>
<evidence type="ECO:0000256" key="4">
    <source>
        <dbReference type="ARBA" id="ARBA00022670"/>
    </source>
</evidence>
<dbReference type="PIRSF" id="PIRSF036421">
    <property type="entry name" value="Tricorn_protease"/>
    <property type="match status" value="1"/>
</dbReference>
<evidence type="ECO:0000256" key="7">
    <source>
        <dbReference type="PIRNR" id="PIRNR036421"/>
    </source>
</evidence>
<dbReference type="Gene3D" id="2.130.10.10">
    <property type="entry name" value="YVTN repeat-like/Quinoprotein amine dehydrogenase"/>
    <property type="match status" value="1"/>
</dbReference>
<dbReference type="EMBL" id="CP136600">
    <property type="protein sequence ID" value="WOH38013.1"/>
    <property type="molecule type" value="Genomic_DNA"/>
</dbReference>
<feature type="region of interest" description="Disordered" evidence="8">
    <location>
        <begin position="533"/>
        <end position="562"/>
    </location>
</feature>
<gene>
    <name evidence="11" type="ORF">RI844_01905</name>
</gene>
<dbReference type="SMART" id="SM00245">
    <property type="entry name" value="TSPc"/>
    <property type="match status" value="1"/>
</dbReference>
<dbReference type="Proteomes" id="UP001301442">
    <property type="component" value="Chromosome"/>
</dbReference>
<dbReference type="Pfam" id="PF26550">
    <property type="entry name" value="Tricorn_2nd"/>
    <property type="match status" value="1"/>
</dbReference>
<dbReference type="Gene3D" id="3.30.750.44">
    <property type="match status" value="1"/>
</dbReference>
<keyword evidence="9" id="KW-0732">Signal</keyword>
<evidence type="ECO:0000256" key="8">
    <source>
        <dbReference type="SAM" id="MobiDB-lite"/>
    </source>
</evidence>
<protein>
    <recommendedName>
        <fullName evidence="7">Tricorn protease homolog</fullName>
        <ecNumber evidence="7">3.4.21.-</ecNumber>
    </recommendedName>
</protein>
<dbReference type="Pfam" id="PF14684">
    <property type="entry name" value="Tricorn_C1"/>
    <property type="match status" value="1"/>
</dbReference>
<dbReference type="SUPFAM" id="SSF52096">
    <property type="entry name" value="ClpP/crotonase"/>
    <property type="match status" value="1"/>
</dbReference>
<proteinExistence type="inferred from homology"/>
<keyword evidence="3 7" id="KW-0963">Cytoplasm</keyword>
<dbReference type="InterPro" id="IPR028204">
    <property type="entry name" value="Tricorn_C1"/>
</dbReference>
<dbReference type="Pfam" id="PF26549">
    <property type="entry name" value="Tricorn_N"/>
    <property type="match status" value="1"/>
</dbReference>
<dbReference type="SUPFAM" id="SSF69304">
    <property type="entry name" value="Tricorn protease N-terminal domain"/>
    <property type="match status" value="1"/>
</dbReference>
<dbReference type="PANTHER" id="PTHR43253">
    <property type="entry name" value="TRICORN PROTEASE HOMOLOG 2-RELATED"/>
    <property type="match status" value="1"/>
</dbReference>
<dbReference type="SUPFAM" id="SSF82171">
    <property type="entry name" value="DPP6 N-terminal domain-like"/>
    <property type="match status" value="1"/>
</dbReference>
<evidence type="ECO:0000256" key="9">
    <source>
        <dbReference type="SAM" id="SignalP"/>
    </source>
</evidence>
<evidence type="ECO:0000256" key="5">
    <source>
        <dbReference type="ARBA" id="ARBA00022801"/>
    </source>
</evidence>
<feature type="domain" description="Tail specific protease" evidence="10">
    <location>
        <begin position="838"/>
        <end position="1032"/>
    </location>
</feature>
<dbReference type="EC" id="3.4.21.-" evidence="7"/>
<evidence type="ECO:0000256" key="6">
    <source>
        <dbReference type="ARBA" id="ARBA00022825"/>
    </source>
</evidence>
<dbReference type="Gene3D" id="3.90.226.10">
    <property type="entry name" value="2-enoyl-CoA Hydratase, Chain A, domain 1"/>
    <property type="match status" value="1"/>
</dbReference>
<feature type="chain" id="PRO_5045623794" description="Tricorn protease homolog" evidence="9">
    <location>
        <begin position="21"/>
        <end position="1081"/>
    </location>
</feature>
<evidence type="ECO:0000313" key="11">
    <source>
        <dbReference type="EMBL" id="WOH38013.1"/>
    </source>
</evidence>
<accession>A0ABZ0GQD8</accession>
<keyword evidence="6 7" id="KW-0720">Serine protease</keyword>
<dbReference type="InterPro" id="IPR036034">
    <property type="entry name" value="PDZ_sf"/>
</dbReference>
<keyword evidence="12" id="KW-1185">Reference proteome</keyword>
<dbReference type="PANTHER" id="PTHR43253:SF1">
    <property type="entry name" value="TRICORN PROTEASE HOMOLOG 2-RELATED"/>
    <property type="match status" value="1"/>
</dbReference>
<comment type="function">
    <text evidence="7">Degrades oligopeptides.</text>
</comment>
<dbReference type="InterPro" id="IPR029045">
    <property type="entry name" value="ClpP/crotonase-like_dom_sf"/>
</dbReference>
<comment type="similarity">
    <text evidence="2 7">Belongs to the peptidase S41B family.</text>
</comment>
<comment type="subcellular location">
    <subcellularLocation>
        <location evidence="1 7">Cytoplasm</location>
    </subcellularLocation>
</comment>
<evidence type="ECO:0000256" key="3">
    <source>
        <dbReference type="ARBA" id="ARBA00022490"/>
    </source>
</evidence>
<dbReference type="InterPro" id="IPR015943">
    <property type="entry name" value="WD40/YVTN_repeat-like_dom_sf"/>
</dbReference>
<organism evidence="11 12">
    <name type="scientific">Thalassotalea fonticola</name>
    <dbReference type="NCBI Taxonomy" id="3065649"/>
    <lineage>
        <taxon>Bacteria</taxon>
        <taxon>Pseudomonadati</taxon>
        <taxon>Pseudomonadota</taxon>
        <taxon>Gammaproteobacteria</taxon>
        <taxon>Alteromonadales</taxon>
        <taxon>Colwelliaceae</taxon>
        <taxon>Thalassotalea</taxon>
    </lineage>
</organism>
<dbReference type="Pfam" id="PF03572">
    <property type="entry name" value="Peptidase_S41"/>
    <property type="match status" value="1"/>
</dbReference>
<keyword evidence="5 7" id="KW-0378">Hydrolase</keyword>
<dbReference type="RefSeq" id="WP_348396787.1">
    <property type="nucleotide sequence ID" value="NZ_CP136600.1"/>
</dbReference>
<evidence type="ECO:0000256" key="1">
    <source>
        <dbReference type="ARBA" id="ARBA00004496"/>
    </source>
</evidence>
<dbReference type="InterPro" id="IPR012393">
    <property type="entry name" value="Tricorn_protease"/>
</dbReference>
<dbReference type="Gene3D" id="2.30.42.10">
    <property type="match status" value="1"/>
</dbReference>
<feature type="signal peptide" evidence="9">
    <location>
        <begin position="1"/>
        <end position="20"/>
    </location>
</feature>
<name>A0ABZ0GQD8_9GAMM</name>
<sequence>MKNIYGIIVLSLIIIFQAHASNHQGTLLLRQPDIQGNVVVFTYGQEIWKAELDNLNAKRITSFQGQAQNPKISPDGKWIAFTGQYNGNSDVYIVNVNGGMPKQLTWHPGADIVKGWSNDSQSVLFGSGRDQAPRAQSRFYQVKISGNTPTSLPMIRSQSGSYSDDSSQFVYQKVSPWDDGWRKYRGGQNNPLRIVNLKTLAEQSLPFNGEKVTNPIWHGDDVYYLSDIEDVVNVYKYNLVSKKTTKITSHNDYDVKGYGSDGTNIVYEQHGKLLLLSEGKTQALAITINADFPWAAASWNKVNEHIEAIAISPNGKRALFTARGEVFSVPAKHGDIRNLSKSSARETSAVWSADGQKIAWFSDESGEYRLVISDQHGQSRSEIKLREQGFYANLTWSHDSKKLTYTDEKQQYWLVDLDKERSTLIDQDTRVIVENLVKPIFSPDDNYIAYVKTEANFLRNVYVYSVKEKTSHLITSNMADNNAFAWDINGKYLYVTASTNFASKAPWLDLSIEGKALETYEIYAVLLAKDTPSPVPLKQEDEEAKSDKSNGEKDDDENDEKDGEIIVNIDFDNIINRLIPIPLDTGYYSNLTSTEQGLLYVATSSDGTYKLHMFDFKKQESALIKDNVQNYVVADDNNHVLAKQKGNWLLAGTPADLEKAEPLNVALNLWIDPKKEWRQKFHDAWRFQRDYFYVTNIHGANWNKVYKDYLPLVEHVNHPSDLTYLLDNIGAETSVGHSFTRNGKLPSIPKSTIGLLGIDVGIKGKYFVINKIYDGEQWNSQVTSNAPLASHKEKLNVGDFILAVDGVTLDSTQNFYQYFNGTKGKQTKLTIGINGSIQKPIELWVKPTGNEYELRMHAWIENNRRYVNEASNDQLAYVWVPDTTTEGYEYFNRYFFAQADKLGAVIDERFNHGGSIADYFIDVLNRKLSGYFNNTLKPGQPLTSPGSLINGPKVLLINEMAGSGGDMFPYLFRFHNIGKLIGKTTWGGLVGIWGVPALIDGGYITAPRSGFYDLNGQWKVENEGVAPDIDVDENLQLASQGIDSQLKRAVEVAMAELKNQKNNRQQPAPAEPIRAVTAAME</sequence>